<dbReference type="Proteomes" id="UP000245464">
    <property type="component" value="Chromosome 1"/>
</dbReference>
<dbReference type="AlphaFoldDB" id="A0A2W1GLP7"/>
<dbReference type="EMBL" id="NQIK02000001">
    <property type="protein sequence ID" value="KAF7578440.1"/>
    <property type="molecule type" value="Genomic_DNA"/>
</dbReference>
<comment type="caution">
    <text evidence="3">The sequence shown here is derived from an EMBL/GenBank/DDBJ whole genome shotgun (WGS) entry which is preliminary data.</text>
</comment>
<evidence type="ECO:0000256" key="1">
    <source>
        <dbReference type="SAM" id="MobiDB-lite"/>
    </source>
</evidence>
<evidence type="ECO:0000259" key="2">
    <source>
        <dbReference type="PROSITE" id="PS50181"/>
    </source>
</evidence>
<gene>
    <name evidence="4" type="ORF">Ptr86124_003173</name>
    <name evidence="3" type="ORF">PtrM4_026800</name>
</gene>
<dbReference type="InterPro" id="IPR001810">
    <property type="entry name" value="F-box_dom"/>
</dbReference>
<dbReference type="SUPFAM" id="SSF81383">
    <property type="entry name" value="F-box domain"/>
    <property type="match status" value="1"/>
</dbReference>
<evidence type="ECO:0000313" key="5">
    <source>
        <dbReference type="Proteomes" id="UP000245464"/>
    </source>
</evidence>
<reference evidence="4" key="3">
    <citation type="journal article" date="2022" name="bioRxiv">
        <title>A global pangenome for the wheat fungal pathogen Pyrenophora tritici-repentis and prediction of effector protein structural homology.</title>
        <authorList>
            <person name="Moolhuijzen P."/>
            <person name="See P.T."/>
            <person name="Shi G."/>
            <person name="Powell H.R."/>
            <person name="Cockram J."/>
            <person name="Jorgensen L.N."/>
            <person name="Benslimane H."/>
            <person name="Strelkov S.E."/>
            <person name="Turner J."/>
            <person name="Liu Z."/>
            <person name="Moffat C.S."/>
        </authorList>
    </citation>
    <scope>NUCLEOTIDE SEQUENCE</scope>
    <source>
        <strain evidence="4">86-124</strain>
    </source>
</reference>
<keyword evidence="6" id="KW-1185">Reference proteome</keyword>
<reference evidence="4" key="2">
    <citation type="submission" date="2021-05" db="EMBL/GenBank/DDBJ databases">
        <authorList>
            <person name="Moolhuijzen P.M."/>
            <person name="Moffat C.S."/>
        </authorList>
    </citation>
    <scope>NUCLEOTIDE SEQUENCE</scope>
    <source>
        <strain evidence="4">86-124</strain>
    </source>
</reference>
<reference evidence="3" key="1">
    <citation type="journal article" date="2018" name="BMC Genomics">
        <title>Comparative genomics of the wheat fungal pathogen Pyrenophora tritici-repentis reveals chromosomal variations and genome plasticity.</title>
        <authorList>
            <person name="Moolhuijzen P."/>
            <person name="See P.T."/>
            <person name="Hane J.K."/>
            <person name="Shi G."/>
            <person name="Liu Z."/>
            <person name="Oliver R.P."/>
            <person name="Moffat C.S."/>
        </authorList>
    </citation>
    <scope>NUCLEOTIDE SEQUENCE [LARGE SCALE GENOMIC DNA]</scope>
    <source>
        <strain evidence="3">M4</strain>
    </source>
</reference>
<proteinExistence type="predicted"/>
<feature type="domain" description="F-box" evidence="2">
    <location>
        <begin position="106"/>
        <end position="160"/>
    </location>
</feature>
<dbReference type="OrthoDB" id="3750626at2759"/>
<name>A0A2W1GLP7_9PLEO</name>
<protein>
    <recommendedName>
        <fullName evidence="2">F-box domain-containing protein</fullName>
    </recommendedName>
</protein>
<evidence type="ECO:0000313" key="4">
    <source>
        <dbReference type="EMBL" id="KAI1517872.1"/>
    </source>
</evidence>
<feature type="compositionally biased region" description="Basic residues" evidence="1">
    <location>
        <begin position="15"/>
        <end position="24"/>
    </location>
</feature>
<dbReference type="PROSITE" id="PS50181">
    <property type="entry name" value="FBOX"/>
    <property type="match status" value="1"/>
</dbReference>
<dbReference type="Pfam" id="PF12937">
    <property type="entry name" value="F-box-like"/>
    <property type="match status" value="1"/>
</dbReference>
<dbReference type="CDD" id="cd09917">
    <property type="entry name" value="F-box_SF"/>
    <property type="match status" value="1"/>
</dbReference>
<organism evidence="3 5">
    <name type="scientific">Pyrenophora tritici-repentis</name>
    <dbReference type="NCBI Taxonomy" id="45151"/>
    <lineage>
        <taxon>Eukaryota</taxon>
        <taxon>Fungi</taxon>
        <taxon>Dikarya</taxon>
        <taxon>Ascomycota</taxon>
        <taxon>Pezizomycotina</taxon>
        <taxon>Dothideomycetes</taxon>
        <taxon>Pleosporomycetidae</taxon>
        <taxon>Pleosporales</taxon>
        <taxon>Pleosporineae</taxon>
        <taxon>Pleosporaceae</taxon>
        <taxon>Pyrenophora</taxon>
    </lineage>
</organism>
<sequence length="668" mass="76781">MVPAKAKPRAFGTIQRHRNPRQKSTHLYTSLSSKKLRSILRCNLAQLPTHQPPPTCISIRNHEPADLTLPVARTPEQRSLTTTIQFHDWSPKIQAVRKPKLYNPGVAGLCDLPEELLVNIIKSVEKYDLLNIVRTSKKLRRITEEMVYTRPALDKPYSNYYFPITRRVFCFARTLICRPDLASRVQSLSITTESGYSSEYQNWLPDESLKAFEAIREVGKTHACWATRVKNWIYRLRSGSSHACGGLIIASLPNLKTLTIEVLYKQISGFSPSPWDGSRYERNVMDCLFGRPTEQDTYLDLSELRGLRKIENLEFFGSRLSTNWCILPSLQRLNIARDSFCPSQHSWKVIGDFHTKRSTVRSLYLDVPTYVTYRGEGNLRGTVSPQFISPENFPCLETLSILLTNIDYNGIRDIEILVEPGHGYMDNLISRLVSISASITTLDLEPFGNRGHTFLDYLKPITTLAAFSKLKILNITQDLLLGHDFGLCSNGAPHPASSHPFMLLPGTLRTLSIQHPTTRVFGWLDEFDKDVDSDAFPDFEGILLGCQSIRGDSYPEMYAEWDVWDEQRHRPYYVAVGYRKYDEHPSWYDGTWSKDWDPYVTRVVKFLNNLHVKNDTRGRPVVHRELTRTTSNFYPVLNRRTVDYMILKRALPRFFDSGLSVYPYFEAT</sequence>
<dbReference type="Proteomes" id="UP000249757">
    <property type="component" value="Unassembled WGS sequence"/>
</dbReference>
<evidence type="ECO:0000313" key="6">
    <source>
        <dbReference type="Proteomes" id="UP000249757"/>
    </source>
</evidence>
<dbReference type="EMBL" id="NRDI02000003">
    <property type="protein sequence ID" value="KAI1517872.1"/>
    <property type="molecule type" value="Genomic_DNA"/>
</dbReference>
<accession>A0A2W1GLP7</accession>
<evidence type="ECO:0000313" key="3">
    <source>
        <dbReference type="EMBL" id="KAF7578440.1"/>
    </source>
</evidence>
<dbReference type="InterPro" id="IPR036047">
    <property type="entry name" value="F-box-like_dom_sf"/>
</dbReference>
<reference evidence="6" key="4">
    <citation type="journal article" date="2022" name="Microb. Genom.">
        <title>A global pangenome for the wheat fungal pathogen Pyrenophora tritici-repentis and prediction of effector protein structural homology.</title>
        <authorList>
            <person name="Moolhuijzen P.M."/>
            <person name="See P.T."/>
            <person name="Shi G."/>
            <person name="Powell H.R."/>
            <person name="Cockram J."/>
            <person name="Jorgensen L.N."/>
            <person name="Benslimane H."/>
            <person name="Strelkov S.E."/>
            <person name="Turner J."/>
            <person name="Liu Z."/>
            <person name="Moffat C.S."/>
        </authorList>
    </citation>
    <scope>NUCLEOTIDE SEQUENCE [LARGE SCALE GENOMIC DNA]</scope>
</reference>
<feature type="region of interest" description="Disordered" evidence="1">
    <location>
        <begin position="1"/>
        <end position="25"/>
    </location>
</feature>